<dbReference type="WBParaSite" id="ECPE_0001382201-mRNA-1">
    <property type="protein sequence ID" value="ECPE_0001382201-mRNA-1"/>
    <property type="gene ID" value="ECPE_0001382201"/>
</dbReference>
<organism evidence="3">
    <name type="scientific">Echinostoma caproni</name>
    <dbReference type="NCBI Taxonomy" id="27848"/>
    <lineage>
        <taxon>Eukaryota</taxon>
        <taxon>Metazoa</taxon>
        <taxon>Spiralia</taxon>
        <taxon>Lophotrochozoa</taxon>
        <taxon>Platyhelminthes</taxon>
        <taxon>Trematoda</taxon>
        <taxon>Digenea</taxon>
        <taxon>Plagiorchiida</taxon>
        <taxon>Echinostomata</taxon>
        <taxon>Echinostomatoidea</taxon>
        <taxon>Echinostomatidae</taxon>
        <taxon>Echinostoma</taxon>
    </lineage>
</organism>
<evidence type="ECO:0000313" key="2">
    <source>
        <dbReference type="Proteomes" id="UP000272942"/>
    </source>
</evidence>
<proteinExistence type="predicted"/>
<dbReference type="GO" id="GO:0022857">
    <property type="term" value="F:transmembrane transporter activity"/>
    <property type="evidence" value="ECO:0007669"/>
    <property type="project" value="TreeGrafter"/>
</dbReference>
<reference evidence="3" key="1">
    <citation type="submission" date="2016-06" db="UniProtKB">
        <authorList>
            <consortium name="WormBaseParasite"/>
        </authorList>
    </citation>
    <scope>IDENTIFICATION</scope>
</reference>
<dbReference type="InterPro" id="IPR046342">
    <property type="entry name" value="CBS_dom_sf"/>
</dbReference>
<dbReference type="PANTHER" id="PTHR12064:SF94">
    <property type="entry name" value="UNEXTENDED PROTEIN"/>
    <property type="match status" value="1"/>
</dbReference>
<accession>A0A183B3J7</accession>
<dbReference type="GO" id="GO:0005886">
    <property type="term" value="C:plasma membrane"/>
    <property type="evidence" value="ECO:0007669"/>
    <property type="project" value="TreeGrafter"/>
</dbReference>
<dbReference type="Proteomes" id="UP000272942">
    <property type="component" value="Unassembled WGS sequence"/>
</dbReference>
<dbReference type="AlphaFoldDB" id="A0A183B3J7"/>
<dbReference type="GO" id="GO:0010960">
    <property type="term" value="P:magnesium ion homeostasis"/>
    <property type="evidence" value="ECO:0007669"/>
    <property type="project" value="InterPro"/>
</dbReference>
<sequence length="82" mass="9222">MIPNGAIVSCPSLRSCCELGRAHMAFVERLVTEGEGDPYREMIGLVTLEDVIEEIIQAEIVDETDILSKSVHFILKTQWFVQ</sequence>
<dbReference type="PANTHER" id="PTHR12064">
    <property type="entry name" value="METAL TRANSPORTER CNNM"/>
    <property type="match status" value="1"/>
</dbReference>
<evidence type="ECO:0000313" key="3">
    <source>
        <dbReference type="WBParaSite" id="ECPE_0001382201-mRNA-1"/>
    </source>
</evidence>
<name>A0A183B3J7_9TREM</name>
<dbReference type="EMBL" id="UZAN01055953">
    <property type="protein sequence ID" value="VDP91054.1"/>
    <property type="molecule type" value="Genomic_DNA"/>
</dbReference>
<reference evidence="1 2" key="2">
    <citation type="submission" date="2018-11" db="EMBL/GenBank/DDBJ databases">
        <authorList>
            <consortium name="Pathogen Informatics"/>
        </authorList>
    </citation>
    <scope>NUCLEOTIDE SEQUENCE [LARGE SCALE GENOMIC DNA]</scope>
    <source>
        <strain evidence="1 2">Egypt</strain>
    </source>
</reference>
<dbReference type="OrthoDB" id="5353557at2759"/>
<protein>
    <submittedName>
        <fullName evidence="3">CBS domain-containing protein</fullName>
    </submittedName>
</protein>
<evidence type="ECO:0000313" key="1">
    <source>
        <dbReference type="EMBL" id="VDP91054.1"/>
    </source>
</evidence>
<keyword evidence="2" id="KW-1185">Reference proteome</keyword>
<dbReference type="InterPro" id="IPR045095">
    <property type="entry name" value="ACDP"/>
</dbReference>
<gene>
    <name evidence="1" type="ORF">ECPE_LOCUS13782</name>
</gene>
<dbReference type="Gene3D" id="3.10.580.10">
    <property type="entry name" value="CBS-domain"/>
    <property type="match status" value="1"/>
</dbReference>